<organism evidence="3">
    <name type="scientific">Laccaria bicolor (strain S238N-H82 / ATCC MYA-4686)</name>
    <name type="common">Bicoloured deceiver</name>
    <name type="synonym">Laccaria laccata var. bicolor</name>
    <dbReference type="NCBI Taxonomy" id="486041"/>
    <lineage>
        <taxon>Eukaryota</taxon>
        <taxon>Fungi</taxon>
        <taxon>Dikarya</taxon>
        <taxon>Basidiomycota</taxon>
        <taxon>Agaricomycotina</taxon>
        <taxon>Agaricomycetes</taxon>
        <taxon>Agaricomycetidae</taxon>
        <taxon>Agaricales</taxon>
        <taxon>Agaricineae</taxon>
        <taxon>Hydnangiaceae</taxon>
        <taxon>Laccaria</taxon>
    </lineage>
</organism>
<proteinExistence type="predicted"/>
<dbReference type="Proteomes" id="UP000001194">
    <property type="component" value="Unassembled WGS sequence"/>
</dbReference>
<dbReference type="EMBL" id="DS547091">
    <property type="protein sequence ID" value="EDR16180.1"/>
    <property type="molecule type" value="Genomic_DNA"/>
</dbReference>
<feature type="region of interest" description="Disordered" evidence="1">
    <location>
        <begin position="290"/>
        <end position="317"/>
    </location>
</feature>
<evidence type="ECO:0000313" key="2">
    <source>
        <dbReference type="EMBL" id="EDR16180.1"/>
    </source>
</evidence>
<name>B0CQC3_LACBS</name>
<dbReference type="AlphaFoldDB" id="B0CQC3"/>
<dbReference type="GeneID" id="6069107"/>
<reference evidence="2 3" key="1">
    <citation type="journal article" date="2008" name="Nature">
        <title>The genome of Laccaria bicolor provides insights into mycorrhizal symbiosis.</title>
        <authorList>
            <person name="Martin F."/>
            <person name="Aerts A."/>
            <person name="Ahren D."/>
            <person name="Brun A."/>
            <person name="Danchin E.G.J."/>
            <person name="Duchaussoy F."/>
            <person name="Gibon J."/>
            <person name="Kohler A."/>
            <person name="Lindquist E."/>
            <person name="Pereda V."/>
            <person name="Salamov A."/>
            <person name="Shapiro H.J."/>
            <person name="Wuyts J."/>
            <person name="Blaudez D."/>
            <person name="Buee M."/>
            <person name="Brokstein P."/>
            <person name="Canbaeck B."/>
            <person name="Cohen D."/>
            <person name="Courty P.E."/>
            <person name="Coutinho P.M."/>
            <person name="Delaruelle C."/>
            <person name="Detter J.C."/>
            <person name="Deveau A."/>
            <person name="DiFazio S."/>
            <person name="Duplessis S."/>
            <person name="Fraissinet-Tachet L."/>
            <person name="Lucic E."/>
            <person name="Frey-Klett P."/>
            <person name="Fourrey C."/>
            <person name="Feussner I."/>
            <person name="Gay G."/>
            <person name="Grimwood J."/>
            <person name="Hoegger P.J."/>
            <person name="Jain P."/>
            <person name="Kilaru S."/>
            <person name="Labbe J."/>
            <person name="Lin Y.C."/>
            <person name="Legue V."/>
            <person name="Le Tacon F."/>
            <person name="Marmeisse R."/>
            <person name="Melayah D."/>
            <person name="Montanini B."/>
            <person name="Muratet M."/>
            <person name="Nehls U."/>
            <person name="Niculita-Hirzel H."/>
            <person name="Oudot-Le Secq M.P."/>
            <person name="Peter M."/>
            <person name="Quesneville H."/>
            <person name="Rajashekar B."/>
            <person name="Reich M."/>
            <person name="Rouhier N."/>
            <person name="Schmutz J."/>
            <person name="Yin T."/>
            <person name="Chalot M."/>
            <person name="Henrissat B."/>
            <person name="Kuees U."/>
            <person name="Lucas S."/>
            <person name="Van de Peer Y."/>
            <person name="Podila G.K."/>
            <person name="Polle A."/>
            <person name="Pukkila P.J."/>
            <person name="Richardson P.M."/>
            <person name="Rouze P."/>
            <person name="Sanders I.R."/>
            <person name="Stajich J.E."/>
            <person name="Tunlid A."/>
            <person name="Tuskan G."/>
            <person name="Grigoriev I.V."/>
        </authorList>
    </citation>
    <scope>NUCLEOTIDE SEQUENCE [LARGE SCALE GENOMIC DNA]</scope>
    <source>
        <strain evidence="3">S238N-H82 / ATCC MYA-4686</strain>
    </source>
</reference>
<dbReference type="HOGENOM" id="CLU_877354_0_0_1"/>
<protein>
    <submittedName>
        <fullName evidence="2">Predicted protein</fullName>
    </submittedName>
</protein>
<evidence type="ECO:0000313" key="3">
    <source>
        <dbReference type="Proteomes" id="UP000001194"/>
    </source>
</evidence>
<dbReference type="InParanoid" id="B0CQC3"/>
<dbReference type="RefSeq" id="XP_001874388.1">
    <property type="nucleotide sequence ID" value="XM_001874353.1"/>
</dbReference>
<dbReference type="KEGG" id="lbc:LACBIDRAFT_291940"/>
<accession>B0CQC3</accession>
<gene>
    <name evidence="2" type="ORF">LACBIDRAFT_291940</name>
</gene>
<sequence>MGDVCRDLTSAHTKRRPSTCNPSQWNFRSAVLTSSTSYLTTKIPAMKQGYARRKNVPNSSNQNFVRRHMANCTQAVMVFQGFSVAGGDLGCLSLLFLKDHSFPSSSSNLTRIADQRLVAVEFRLKHNYRDAEKVNLTQPGSPFRLSLMFGASGCKDRELWEVSRNLDEYFRKYRNLRSGDYEVGVVRSQLDTYSESVIWKYDDGDSPPADLSFANLIITVQVYLHHPRFENIIRADLLRWRTTFAIVVGNTTKDVFECNMIEVILILASIGHPVTKRVHTNGKLKLGSEVSGSYGSAQRWTRGSTESKTSQSRGDDG</sequence>
<keyword evidence="3" id="KW-1185">Reference proteome</keyword>
<evidence type="ECO:0000256" key="1">
    <source>
        <dbReference type="SAM" id="MobiDB-lite"/>
    </source>
</evidence>